<dbReference type="GO" id="GO:0005351">
    <property type="term" value="F:carbohydrate:proton symporter activity"/>
    <property type="evidence" value="ECO:0007669"/>
    <property type="project" value="TreeGrafter"/>
</dbReference>
<evidence type="ECO:0000256" key="2">
    <source>
        <dbReference type="ARBA" id="ARBA00010992"/>
    </source>
</evidence>
<feature type="transmembrane region" description="Helical" evidence="6">
    <location>
        <begin position="410"/>
        <end position="433"/>
    </location>
</feature>
<gene>
    <name evidence="8 10" type="ORF">BDZ99DRAFT_455139</name>
</gene>
<dbReference type="PANTHER" id="PTHR48022:SF11">
    <property type="entry name" value="MONOSACCHARIDE TRANSPORTER (HXT8), PUTATIVE (AFU_ORTHOLOGUE AFUA_2G08120)-RELATED"/>
    <property type="match status" value="1"/>
</dbReference>
<keyword evidence="5 6" id="KW-0472">Membrane</keyword>
<dbReference type="InterPro" id="IPR005828">
    <property type="entry name" value="MFS_sugar_transport-like"/>
</dbReference>
<protein>
    <submittedName>
        <fullName evidence="8 10">MFS transporter</fullName>
    </submittedName>
</protein>
<feature type="transmembrane region" description="Helical" evidence="6">
    <location>
        <begin position="118"/>
        <end position="139"/>
    </location>
</feature>
<dbReference type="AlphaFoldDB" id="A0A6A6Y2V5"/>
<evidence type="ECO:0000256" key="5">
    <source>
        <dbReference type="ARBA" id="ARBA00023136"/>
    </source>
</evidence>
<dbReference type="InterPro" id="IPR020846">
    <property type="entry name" value="MFS_dom"/>
</dbReference>
<feature type="domain" description="Major facilitator superfamily (MFS) profile" evidence="7">
    <location>
        <begin position="20"/>
        <end position="462"/>
    </location>
</feature>
<feature type="transmembrane region" description="Helical" evidence="6">
    <location>
        <begin position="151"/>
        <end position="176"/>
    </location>
</feature>
<evidence type="ECO:0000313" key="9">
    <source>
        <dbReference type="Proteomes" id="UP000504636"/>
    </source>
</evidence>
<reference evidence="8 10" key="1">
    <citation type="journal article" date="2020" name="Stud. Mycol.">
        <title>101 Dothideomycetes genomes: a test case for predicting lifestyles and emergence of pathogens.</title>
        <authorList>
            <person name="Haridas S."/>
            <person name="Albert R."/>
            <person name="Binder M."/>
            <person name="Bloem J."/>
            <person name="Labutti K."/>
            <person name="Salamov A."/>
            <person name="Andreopoulos B."/>
            <person name="Baker S."/>
            <person name="Barry K."/>
            <person name="Bills G."/>
            <person name="Bluhm B."/>
            <person name="Cannon C."/>
            <person name="Castanera R."/>
            <person name="Culley D."/>
            <person name="Daum C."/>
            <person name="Ezra D."/>
            <person name="Gonzalez J."/>
            <person name="Henrissat B."/>
            <person name="Kuo A."/>
            <person name="Liang C."/>
            <person name="Lipzen A."/>
            <person name="Lutzoni F."/>
            <person name="Magnuson J."/>
            <person name="Mondo S."/>
            <person name="Nolan M."/>
            <person name="Ohm R."/>
            <person name="Pangilinan J."/>
            <person name="Park H.-J."/>
            <person name="Ramirez L."/>
            <person name="Alfaro M."/>
            <person name="Sun H."/>
            <person name="Tritt A."/>
            <person name="Yoshinaga Y."/>
            <person name="Zwiers L.-H."/>
            <person name="Turgeon B."/>
            <person name="Goodwin S."/>
            <person name="Spatafora J."/>
            <person name="Crous P."/>
            <person name="Grigoriev I."/>
        </authorList>
    </citation>
    <scope>NUCLEOTIDE SEQUENCE</scope>
    <source>
        <strain evidence="8 10">CBS 304.34</strain>
    </source>
</reference>
<comment type="subcellular location">
    <subcellularLocation>
        <location evidence="1">Membrane</location>
        <topology evidence="1">Multi-pass membrane protein</topology>
    </subcellularLocation>
</comment>
<feature type="transmembrane region" description="Helical" evidence="6">
    <location>
        <begin position="62"/>
        <end position="80"/>
    </location>
</feature>
<feature type="transmembrane region" description="Helical" evidence="6">
    <location>
        <begin position="92"/>
        <end position="112"/>
    </location>
</feature>
<dbReference type="Pfam" id="PF00083">
    <property type="entry name" value="Sugar_tr"/>
    <property type="match status" value="1"/>
</dbReference>
<feature type="transmembrane region" description="Helical" evidence="6">
    <location>
        <begin position="313"/>
        <end position="332"/>
    </location>
</feature>
<organism evidence="8">
    <name type="scientific">Mytilinidion resinicola</name>
    <dbReference type="NCBI Taxonomy" id="574789"/>
    <lineage>
        <taxon>Eukaryota</taxon>
        <taxon>Fungi</taxon>
        <taxon>Dikarya</taxon>
        <taxon>Ascomycota</taxon>
        <taxon>Pezizomycotina</taxon>
        <taxon>Dothideomycetes</taxon>
        <taxon>Pleosporomycetidae</taxon>
        <taxon>Mytilinidiales</taxon>
        <taxon>Mytilinidiaceae</taxon>
        <taxon>Mytilinidion</taxon>
    </lineage>
</organism>
<name>A0A6A6Y2V5_9PEZI</name>
<accession>A0A6A6Y2V5</accession>
<dbReference type="EMBL" id="MU003724">
    <property type="protein sequence ID" value="KAF2802344.1"/>
    <property type="molecule type" value="Genomic_DNA"/>
</dbReference>
<dbReference type="InterPro" id="IPR036259">
    <property type="entry name" value="MFS_trans_sf"/>
</dbReference>
<proteinExistence type="inferred from homology"/>
<dbReference type="OrthoDB" id="6612291at2759"/>
<reference evidence="10" key="3">
    <citation type="submission" date="2025-04" db="UniProtKB">
        <authorList>
            <consortium name="RefSeq"/>
        </authorList>
    </citation>
    <scope>IDENTIFICATION</scope>
    <source>
        <strain evidence="10">CBS 304.34</strain>
    </source>
</reference>
<dbReference type="PANTHER" id="PTHR48022">
    <property type="entry name" value="PLASTIDIC GLUCOSE TRANSPORTER 4"/>
    <property type="match status" value="1"/>
</dbReference>
<evidence type="ECO:0000313" key="8">
    <source>
        <dbReference type="EMBL" id="KAF2802344.1"/>
    </source>
</evidence>
<feature type="transmembrane region" description="Helical" evidence="6">
    <location>
        <begin position="369"/>
        <end position="389"/>
    </location>
</feature>
<evidence type="ECO:0000256" key="4">
    <source>
        <dbReference type="ARBA" id="ARBA00022989"/>
    </source>
</evidence>
<evidence type="ECO:0000313" key="10">
    <source>
        <dbReference type="RefSeq" id="XP_033569308.1"/>
    </source>
</evidence>
<dbReference type="RefSeq" id="XP_033569308.1">
    <property type="nucleotide sequence ID" value="XM_033718429.1"/>
</dbReference>
<comment type="similarity">
    <text evidence="2">Belongs to the major facilitator superfamily. Sugar transporter (TC 2.A.1.1) family.</text>
</comment>
<reference evidence="10" key="2">
    <citation type="submission" date="2020-04" db="EMBL/GenBank/DDBJ databases">
        <authorList>
            <consortium name="NCBI Genome Project"/>
        </authorList>
    </citation>
    <scope>NUCLEOTIDE SEQUENCE</scope>
    <source>
        <strain evidence="10">CBS 304.34</strain>
    </source>
</reference>
<dbReference type="PROSITE" id="PS50850">
    <property type="entry name" value="MFS"/>
    <property type="match status" value="1"/>
</dbReference>
<keyword evidence="3 6" id="KW-0812">Transmembrane</keyword>
<feature type="transmembrane region" description="Helical" evidence="6">
    <location>
        <begin position="339"/>
        <end position="363"/>
    </location>
</feature>
<keyword evidence="4 6" id="KW-1133">Transmembrane helix</keyword>
<feature type="transmembrane region" description="Helical" evidence="6">
    <location>
        <begin position="188"/>
        <end position="205"/>
    </location>
</feature>
<dbReference type="Gene3D" id="1.20.1250.20">
    <property type="entry name" value="MFS general substrate transporter like domains"/>
    <property type="match status" value="1"/>
</dbReference>
<sequence>MDSVSFDNTKTHHQAALVWAIIGISWGAITYSYAGSIIGTTLGQPSFIAYMGLATNKHAESLTGTMTGLFYAGGVFGCLLNAWMADRFGRKLTVCTGAVINIISTACLAGSVNIGMFIAFRFFCGVGSYMLYLSVPLWVIELCPPKGRSILGGIVGLFGVIGYILAAYVGIGFFYYKTTTSSQWRAPLAIGCFPAIVLLCWMPFLPESPRWLLAVDRNDEAWEIVKKLHTTKDDPDHEFATAEFYQMKSQHDLDRGLDGSWTEMFRRPSYRRRALLAFFLPVIMYTTGNLVITTYAASIFASIGYGPGDSLQLLAGIYLAAIAGNLISLTYVDRVPRNVMLCTGVIVVTCILSIETALVAKFLGTGNKAGLSAAAAFLFLFLAAFNMFLEGISWYYPAEIFPTHLRAKGMTLAVIGFCMVDILWLEIAPTAIANIGWKYYLVFICLSVFGAAIVFFLYPNTLGKPLEEVAKMFGDDDLVAIYQQDIHIDHTKHQVIEKNGATFKEEAEA</sequence>
<evidence type="ECO:0000256" key="3">
    <source>
        <dbReference type="ARBA" id="ARBA00022692"/>
    </source>
</evidence>
<dbReference type="SUPFAM" id="SSF103473">
    <property type="entry name" value="MFS general substrate transporter"/>
    <property type="match status" value="1"/>
</dbReference>
<dbReference type="Proteomes" id="UP000504636">
    <property type="component" value="Unplaced"/>
</dbReference>
<dbReference type="InterPro" id="IPR050360">
    <property type="entry name" value="MFS_Sugar_Transporters"/>
</dbReference>
<dbReference type="GO" id="GO:0016020">
    <property type="term" value="C:membrane"/>
    <property type="evidence" value="ECO:0007669"/>
    <property type="project" value="UniProtKB-SubCell"/>
</dbReference>
<feature type="transmembrane region" description="Helical" evidence="6">
    <location>
        <begin position="439"/>
        <end position="458"/>
    </location>
</feature>
<keyword evidence="9" id="KW-1185">Reference proteome</keyword>
<evidence type="ECO:0000256" key="6">
    <source>
        <dbReference type="SAM" id="Phobius"/>
    </source>
</evidence>
<feature type="transmembrane region" description="Helical" evidence="6">
    <location>
        <begin position="16"/>
        <end position="42"/>
    </location>
</feature>
<feature type="transmembrane region" description="Helical" evidence="6">
    <location>
        <begin position="274"/>
        <end position="301"/>
    </location>
</feature>
<evidence type="ECO:0000256" key="1">
    <source>
        <dbReference type="ARBA" id="ARBA00004141"/>
    </source>
</evidence>
<dbReference type="GeneID" id="54459322"/>
<evidence type="ECO:0000259" key="7">
    <source>
        <dbReference type="PROSITE" id="PS50850"/>
    </source>
</evidence>